<evidence type="ECO:0000313" key="3">
    <source>
        <dbReference type="Proteomes" id="UP001269400"/>
    </source>
</evidence>
<evidence type="ECO:0000256" key="1">
    <source>
        <dbReference type="SAM" id="Phobius"/>
    </source>
</evidence>
<keyword evidence="1" id="KW-0812">Transmembrane</keyword>
<dbReference type="EMBL" id="JAPTGD010000002">
    <property type="protein sequence ID" value="MDU9693475.1"/>
    <property type="molecule type" value="Genomic_DNA"/>
</dbReference>
<sequence>MDKFIEESKEQKKRQSPCFNRKEYDYKKVDTKELTALLYNLESTFSFIKKQNKMFAHIIAYFLVVSALSFVAYFFTKQLGTIPMGIIIAVNVFILLYGVWLLLMGIKQCFINDKYLKILMSHIQDVKKVLQRKDEVN</sequence>
<reference evidence="2" key="1">
    <citation type="journal article" date="2022" name="J Environ Chem Eng">
        <title>Biodegradation of petroleum oil using a constructed nonpathogenic and heavy metal-tolerant bacterial consortium isolated from marine sponges.</title>
        <authorList>
            <person name="Dechsakulwatana C."/>
            <person name="Rungsihiranrut A."/>
            <person name="Muangchinda C."/>
            <person name="Ningthoujam R."/>
            <person name="Klankeo P."/>
            <person name="Pinyakong O."/>
        </authorList>
    </citation>
    <scope>NUCLEOTIDE SEQUENCE</scope>
    <source>
        <strain evidence="2">TL01-2</strain>
    </source>
</reference>
<reference evidence="2" key="2">
    <citation type="submission" date="2022-12" db="EMBL/GenBank/DDBJ databases">
        <authorList>
            <person name="Dechsakulwatana C."/>
            <person name="Rungsihiranrut A."/>
            <person name="Muangchinda C."/>
            <person name="Ningthoujam R."/>
            <person name="Klankeo P."/>
            <person name="Pinyakong O."/>
        </authorList>
    </citation>
    <scope>NUCLEOTIDE SEQUENCE</scope>
    <source>
        <strain evidence="2">TL01-2</strain>
    </source>
</reference>
<keyword evidence="1" id="KW-1133">Transmembrane helix</keyword>
<comment type="caution">
    <text evidence="2">The sequence shown here is derived from an EMBL/GenBank/DDBJ whole genome shotgun (WGS) entry which is preliminary data.</text>
</comment>
<feature type="transmembrane region" description="Helical" evidence="1">
    <location>
        <begin position="55"/>
        <end position="76"/>
    </location>
</feature>
<organism evidence="2 3">
    <name type="scientific">Priestia aryabhattai</name>
    <name type="common">Bacillus aryabhattai</name>
    <dbReference type="NCBI Taxonomy" id="412384"/>
    <lineage>
        <taxon>Bacteria</taxon>
        <taxon>Bacillati</taxon>
        <taxon>Bacillota</taxon>
        <taxon>Bacilli</taxon>
        <taxon>Bacillales</taxon>
        <taxon>Bacillaceae</taxon>
        <taxon>Priestia</taxon>
    </lineage>
</organism>
<dbReference type="Proteomes" id="UP001269400">
    <property type="component" value="Unassembled WGS sequence"/>
</dbReference>
<keyword evidence="1" id="KW-0472">Membrane</keyword>
<gene>
    <name evidence="2" type="ORF">O0Q50_20070</name>
</gene>
<evidence type="ECO:0000313" key="2">
    <source>
        <dbReference type="EMBL" id="MDU9693475.1"/>
    </source>
</evidence>
<name>A0AAX6ND95_PRIAR</name>
<dbReference type="RefSeq" id="WP_316910702.1">
    <property type="nucleotide sequence ID" value="NZ_JAPTGD010000002.1"/>
</dbReference>
<protein>
    <submittedName>
        <fullName evidence="2">Uncharacterized protein</fullName>
    </submittedName>
</protein>
<feature type="transmembrane region" description="Helical" evidence="1">
    <location>
        <begin position="82"/>
        <end position="103"/>
    </location>
</feature>
<proteinExistence type="predicted"/>
<dbReference type="AlphaFoldDB" id="A0AAX6ND95"/>
<accession>A0AAX6ND95</accession>